<feature type="domain" description="Band 3 cytoplasmic" evidence="14">
    <location>
        <begin position="243"/>
        <end position="363"/>
    </location>
</feature>
<evidence type="ECO:0000256" key="11">
    <source>
        <dbReference type="RuleBase" id="RU362035"/>
    </source>
</evidence>
<evidence type="ECO:0000259" key="13">
    <source>
        <dbReference type="Pfam" id="PF00955"/>
    </source>
</evidence>
<dbReference type="EMBL" id="WNYA01000006">
    <property type="protein sequence ID" value="KAG8566488.1"/>
    <property type="molecule type" value="Genomic_DNA"/>
</dbReference>
<dbReference type="PROSITE" id="PS00219">
    <property type="entry name" value="ANION_EXCHANGER_1"/>
    <property type="match status" value="1"/>
</dbReference>
<name>A0AAV7B4M1_ENGPU</name>
<dbReference type="PANTHER" id="PTHR11453">
    <property type="entry name" value="ANION EXCHANGE PROTEIN"/>
    <property type="match status" value="1"/>
</dbReference>
<keyword evidence="3 11" id="KW-0813">Transport</keyword>
<evidence type="ECO:0000256" key="12">
    <source>
        <dbReference type="SAM" id="MobiDB-lite"/>
    </source>
</evidence>
<evidence type="ECO:0000256" key="7">
    <source>
        <dbReference type="ARBA" id="ARBA00022989"/>
    </source>
</evidence>
<dbReference type="GO" id="GO:0005452">
    <property type="term" value="F:solute:inorganic anion antiporter activity"/>
    <property type="evidence" value="ECO:0007669"/>
    <property type="project" value="InterPro"/>
</dbReference>
<dbReference type="AlphaFoldDB" id="A0AAV7B4M1"/>
<dbReference type="GO" id="GO:0016323">
    <property type="term" value="C:basolateral plasma membrane"/>
    <property type="evidence" value="ECO:0007669"/>
    <property type="project" value="TreeGrafter"/>
</dbReference>
<dbReference type="GO" id="GO:0051453">
    <property type="term" value="P:regulation of intracellular pH"/>
    <property type="evidence" value="ECO:0007669"/>
    <property type="project" value="TreeGrafter"/>
</dbReference>
<evidence type="ECO:0000256" key="2">
    <source>
        <dbReference type="ARBA" id="ARBA00010993"/>
    </source>
</evidence>
<feature type="transmembrane region" description="Helical" evidence="11">
    <location>
        <begin position="441"/>
        <end position="463"/>
    </location>
</feature>
<organism evidence="15 16">
    <name type="scientific">Engystomops pustulosus</name>
    <name type="common">Tungara frog</name>
    <name type="synonym">Physalaemus pustulosus</name>
    <dbReference type="NCBI Taxonomy" id="76066"/>
    <lineage>
        <taxon>Eukaryota</taxon>
        <taxon>Metazoa</taxon>
        <taxon>Chordata</taxon>
        <taxon>Craniata</taxon>
        <taxon>Vertebrata</taxon>
        <taxon>Euteleostomi</taxon>
        <taxon>Amphibia</taxon>
        <taxon>Batrachia</taxon>
        <taxon>Anura</taxon>
        <taxon>Neobatrachia</taxon>
        <taxon>Hyloidea</taxon>
        <taxon>Leptodactylidae</taxon>
        <taxon>Leiuperinae</taxon>
        <taxon>Engystomops</taxon>
    </lineage>
</organism>
<dbReference type="Gene3D" id="1.10.287.570">
    <property type="entry name" value="Helical hairpin bin"/>
    <property type="match status" value="1"/>
</dbReference>
<dbReference type="FunFam" id="1.10.287.570:FF:000001">
    <property type="entry name" value="Anion exchange protein"/>
    <property type="match status" value="1"/>
</dbReference>
<feature type="domain" description="Band 3 cytoplasmic" evidence="14">
    <location>
        <begin position="110"/>
        <end position="221"/>
    </location>
</feature>
<keyword evidence="9 11" id="KW-0472">Membrane</keyword>
<comment type="caution">
    <text evidence="15">The sequence shown here is derived from an EMBL/GenBank/DDBJ whole genome shotgun (WGS) entry which is preliminary data.</text>
</comment>
<evidence type="ECO:0000256" key="8">
    <source>
        <dbReference type="ARBA" id="ARBA00023065"/>
    </source>
</evidence>
<feature type="transmembrane region" description="Helical" evidence="11">
    <location>
        <begin position="558"/>
        <end position="582"/>
    </location>
</feature>
<evidence type="ECO:0000256" key="9">
    <source>
        <dbReference type="ARBA" id="ARBA00023136"/>
    </source>
</evidence>
<dbReference type="InterPro" id="IPR013769">
    <property type="entry name" value="Band3_cytoplasmic_dom"/>
</dbReference>
<dbReference type="InterPro" id="IPR016152">
    <property type="entry name" value="PTrfase/Anion_transptr"/>
</dbReference>
<evidence type="ECO:0000313" key="16">
    <source>
        <dbReference type="Proteomes" id="UP000824782"/>
    </source>
</evidence>
<feature type="transmembrane region" description="Helical" evidence="11">
    <location>
        <begin position="484"/>
        <end position="506"/>
    </location>
</feature>
<dbReference type="Pfam" id="PF00955">
    <property type="entry name" value="HCO3_cotransp"/>
    <property type="match status" value="2"/>
</dbReference>
<feature type="transmembrane region" description="Helical" evidence="11">
    <location>
        <begin position="637"/>
        <end position="657"/>
    </location>
</feature>
<comment type="subcellular location">
    <subcellularLocation>
        <location evidence="1">Cell membrane</location>
        <topology evidence="1">Multi-pass membrane protein</topology>
    </subcellularLocation>
    <subcellularLocation>
        <location evidence="11">Membrane</location>
        <topology evidence="11">Multi-pass membrane protein</topology>
    </subcellularLocation>
</comment>
<feature type="region of interest" description="Disordered" evidence="12">
    <location>
        <begin position="1"/>
        <end position="44"/>
    </location>
</feature>
<dbReference type="FunFam" id="3.40.930.10:FF:000020">
    <property type="entry name" value="Anion exchange protein"/>
    <property type="match status" value="1"/>
</dbReference>
<evidence type="ECO:0000313" key="15">
    <source>
        <dbReference type="EMBL" id="KAG8566488.1"/>
    </source>
</evidence>
<feature type="transmembrane region" description="Helical" evidence="11">
    <location>
        <begin position="526"/>
        <end position="551"/>
    </location>
</feature>
<feature type="transmembrane region" description="Helical" evidence="11">
    <location>
        <begin position="793"/>
        <end position="823"/>
    </location>
</feature>
<evidence type="ECO:0000259" key="14">
    <source>
        <dbReference type="Pfam" id="PF07565"/>
    </source>
</evidence>
<dbReference type="GO" id="GO:0008509">
    <property type="term" value="F:monoatomic anion transmembrane transporter activity"/>
    <property type="evidence" value="ECO:0007669"/>
    <property type="project" value="InterPro"/>
</dbReference>
<dbReference type="NCBIfam" id="TIGR00834">
    <property type="entry name" value="ae"/>
    <property type="match status" value="1"/>
</dbReference>
<dbReference type="PRINTS" id="PR00165">
    <property type="entry name" value="ANIONEXCHNGR"/>
</dbReference>
<keyword evidence="6 11" id="KW-0812">Transmembrane</keyword>
<evidence type="ECO:0000256" key="4">
    <source>
        <dbReference type="ARBA" id="ARBA00022475"/>
    </source>
</evidence>
<dbReference type="PANTHER" id="PTHR11453:SF12">
    <property type="entry name" value="BAND 3 ANION TRANSPORT PROTEIN"/>
    <property type="match status" value="1"/>
</dbReference>
<reference evidence="15" key="1">
    <citation type="thesis" date="2020" institute="ProQuest LLC" country="789 East Eisenhower Parkway, Ann Arbor, MI, USA">
        <title>Comparative Genomics and Chromosome Evolution.</title>
        <authorList>
            <person name="Mudd A.B."/>
        </authorList>
    </citation>
    <scope>NUCLEOTIDE SEQUENCE</scope>
    <source>
        <strain evidence="15">237g6f4</strain>
        <tissue evidence="15">Blood</tissue>
    </source>
</reference>
<evidence type="ECO:0000256" key="5">
    <source>
        <dbReference type="ARBA" id="ARBA00022681"/>
    </source>
</evidence>
<proteinExistence type="inferred from homology"/>
<comment type="similarity">
    <text evidence="2 11">Belongs to the anion exchanger (TC 2.A.31) family.</text>
</comment>
<dbReference type="Gene3D" id="3.40.930.10">
    <property type="entry name" value="Mannitol-specific EII, Chain A"/>
    <property type="match status" value="1"/>
</dbReference>
<feature type="domain" description="Bicarbonate transporter-like transmembrane" evidence="13">
    <location>
        <begin position="413"/>
        <end position="589"/>
    </location>
</feature>
<sequence>MTAKGEFNYDKDLEEALDTTGFDDPDETIGSGDRQNQQDEKRKSKFFKFLRQSTDWRIRGSYNLESRRQMEDKGQGGRYHGIKNSVTEVPLQLFPPAAPSYIPPRRGVDEAYVELQELTMDHTNELHWVEAARWLKTEENYQGDQKQWGKPHLSHLTFNSLLELRQTLKNGTVILDLAEKTLAGISSQVIDQLIYEGHVRPENREEVLRALLLRHSHPDGDGSNGDPESGQPLIHQVEMKALTEKEPLKENLKERVPENAEASVVLVGSANFLESPTLCFVRLKEAVILESVLEVSLPIRFLFIILGPKDSYRSYHEVGRAVSSMMAERVFRTDMYLAGGRQDILQSLDEFLDCCIVLPPTDSTSEQLLKELLPVQQNLLRKRYQEIRVVPGGHKDEKPHFEPEDPLERTRKPFGGLVRDIKRRYPQYLSDIRDALNPQCLAAVIFIYFAALSPAITFGGLMAQKIDSWMGVSELMVSTALQGILFCLLGAQPLLILGFSGPLLVFEEAFYNFCEPQGIEYIVARVWVGFWLILIVIIVVACEGSFLVRFISRFTQEIFAFLISLIFIYETFSNLAKIFLAHPLKAQYNESTAHIASEPQPNTALLSLVLMSGAFFIAYFLRQFKNSSFFPGKLRRIIGDFGVPIAILIMVTIDYFIKDTYTKKLALPKGISVSRPTDRGWFISPMGLRNPFPIWMMFASVVPALLVFILIFMESQITTLIVSKPERKAVKGSGFHLDLLLIVGMGGICALFGMPWLSATTVRTVSHANALTIMSKGGKPQIERVIEQRISGLLVAVLVGVSILMEPVLSLIPLAVLFGIFLYMGVTSLNGIQFFDRVLLCLKPPKYHPKEPYVTRVKTWRMHVFTLVQLICLAALFVVMFTPASLALPFVLILTVPVRRFILSRIFSSLELKCLDADDASVNLEEEEGTDVYNEVQMPV</sequence>
<dbReference type="PRINTS" id="PR01231">
    <property type="entry name" value="HCO3TRNSPORT"/>
</dbReference>
<feature type="domain" description="Bicarbonate transporter-like transmembrane" evidence="13">
    <location>
        <begin position="593"/>
        <end position="918"/>
    </location>
</feature>
<dbReference type="InterPro" id="IPR001717">
    <property type="entry name" value="Anion_exchange"/>
</dbReference>
<feature type="transmembrane region" description="Helical" evidence="11">
    <location>
        <begin position="860"/>
        <end position="880"/>
    </location>
</feature>
<comment type="catalytic activity">
    <reaction evidence="10">
        <text>hydrogencarbonate(in) + chloride(out) = hydrogencarbonate(out) + chloride(in)</text>
        <dbReference type="Rhea" id="RHEA:72363"/>
        <dbReference type="ChEBI" id="CHEBI:17544"/>
        <dbReference type="ChEBI" id="CHEBI:17996"/>
    </reaction>
</comment>
<evidence type="ECO:0000256" key="3">
    <source>
        <dbReference type="ARBA" id="ARBA00022448"/>
    </source>
</evidence>
<gene>
    <name evidence="15" type="ORF">GDO81_013274</name>
</gene>
<accession>A0AAV7B4M1</accession>
<dbReference type="SUPFAM" id="SSF55804">
    <property type="entry name" value="Phoshotransferase/anion transport protein"/>
    <property type="match status" value="1"/>
</dbReference>
<feature type="transmembrane region" description="Helical" evidence="11">
    <location>
        <begin position="692"/>
        <end position="713"/>
    </location>
</feature>
<evidence type="ECO:0000256" key="6">
    <source>
        <dbReference type="ARBA" id="ARBA00022692"/>
    </source>
</evidence>
<keyword evidence="16" id="KW-1185">Reference proteome</keyword>
<evidence type="ECO:0000256" key="10">
    <source>
        <dbReference type="ARBA" id="ARBA00049347"/>
    </source>
</evidence>
<dbReference type="GO" id="GO:0015106">
    <property type="term" value="F:bicarbonate transmembrane transporter activity"/>
    <property type="evidence" value="ECO:0007669"/>
    <property type="project" value="TreeGrafter"/>
</dbReference>
<protein>
    <recommendedName>
        <fullName evidence="11">Anion exchange protein</fullName>
    </recommendedName>
</protein>
<feature type="transmembrane region" description="Helical" evidence="11">
    <location>
        <begin position="734"/>
        <end position="757"/>
    </location>
</feature>
<keyword evidence="7 11" id="KW-1133">Transmembrane helix</keyword>
<keyword evidence="4" id="KW-1003">Cell membrane</keyword>
<evidence type="ECO:0000256" key="1">
    <source>
        <dbReference type="ARBA" id="ARBA00004651"/>
    </source>
</evidence>
<keyword evidence="5" id="KW-0039">Anion exchange</keyword>
<keyword evidence="8 11" id="KW-0406">Ion transport</keyword>
<dbReference type="Pfam" id="PF07565">
    <property type="entry name" value="Band_3_cyto"/>
    <property type="match status" value="2"/>
</dbReference>
<dbReference type="Proteomes" id="UP000824782">
    <property type="component" value="Unassembled WGS sequence"/>
</dbReference>
<dbReference type="InterPro" id="IPR018241">
    <property type="entry name" value="Anion_exchange_CS"/>
</dbReference>
<dbReference type="InterPro" id="IPR003020">
    <property type="entry name" value="HCO3_transpt_euk"/>
</dbReference>
<dbReference type="InterPro" id="IPR011531">
    <property type="entry name" value="HCO3_transpt-like_TM_dom"/>
</dbReference>
<feature type="transmembrane region" description="Helical" evidence="11">
    <location>
        <begin position="602"/>
        <end position="621"/>
    </location>
</feature>
<feature type="compositionally biased region" description="Acidic residues" evidence="12">
    <location>
        <begin position="12"/>
        <end position="27"/>
    </location>
</feature>